<comment type="caution">
    <text evidence="2">The sequence shown here is derived from an EMBL/GenBank/DDBJ whole genome shotgun (WGS) entry which is preliminary data.</text>
</comment>
<dbReference type="EMBL" id="JAEINH010000003">
    <property type="protein sequence ID" value="MBI9114493.1"/>
    <property type="molecule type" value="Genomic_DNA"/>
</dbReference>
<sequence length="236" mass="25174">MVTVPFEVTPRDESTTADRLSETIVATVKNVQAGSFGHSIPEGVTDAGVRINVESTAPIGTLAERQVEILTERLGRSIPLTVTTVVPPEPAPEPEPVEPPASEGTSAAAVRGPARPEPSPGLVAAPYVWDAEKEHLRAEVVYLGEEGADAQTQADVRRLVELTVADLASPTTQALVPPDASESFTVWLTVAVNEDAVGPLTEKLFEDGEDQFEDTRVDFVALTEPRTTIEEMLAGR</sequence>
<organism evidence="2 3">
    <name type="scientific">Sanguibacter suaedae</name>
    <dbReference type="NCBI Taxonomy" id="2795737"/>
    <lineage>
        <taxon>Bacteria</taxon>
        <taxon>Bacillati</taxon>
        <taxon>Actinomycetota</taxon>
        <taxon>Actinomycetes</taxon>
        <taxon>Micrococcales</taxon>
        <taxon>Sanguibacteraceae</taxon>
        <taxon>Sanguibacter</taxon>
    </lineage>
</organism>
<accession>A0A934M9C0</accession>
<gene>
    <name evidence="2" type="ORF">JAV76_05645</name>
</gene>
<protein>
    <submittedName>
        <fullName evidence="2">Uncharacterized protein</fullName>
    </submittedName>
</protein>
<feature type="compositionally biased region" description="Pro residues" evidence="1">
    <location>
        <begin position="87"/>
        <end position="99"/>
    </location>
</feature>
<proteinExistence type="predicted"/>
<evidence type="ECO:0000313" key="3">
    <source>
        <dbReference type="Proteomes" id="UP000602087"/>
    </source>
</evidence>
<feature type="region of interest" description="Disordered" evidence="1">
    <location>
        <begin position="84"/>
        <end position="119"/>
    </location>
</feature>
<dbReference type="Proteomes" id="UP000602087">
    <property type="component" value="Unassembled WGS sequence"/>
</dbReference>
<dbReference type="RefSeq" id="WP_230401860.1">
    <property type="nucleotide sequence ID" value="NZ_JAEINH010000003.1"/>
</dbReference>
<evidence type="ECO:0000313" key="2">
    <source>
        <dbReference type="EMBL" id="MBI9114493.1"/>
    </source>
</evidence>
<reference evidence="2" key="1">
    <citation type="submission" date="2020-12" db="EMBL/GenBank/DDBJ databases">
        <title>Sanguibacter suaedae sp. nov., isolated from Suaeda aralocaspica.</title>
        <authorList>
            <person name="Ma Q."/>
        </authorList>
    </citation>
    <scope>NUCLEOTIDE SEQUENCE</scope>
    <source>
        <strain evidence="2">YZGR15</strain>
    </source>
</reference>
<dbReference type="AlphaFoldDB" id="A0A934M9C0"/>
<keyword evidence="3" id="KW-1185">Reference proteome</keyword>
<evidence type="ECO:0000256" key="1">
    <source>
        <dbReference type="SAM" id="MobiDB-lite"/>
    </source>
</evidence>
<name>A0A934M9C0_9MICO</name>